<accession>A0A6S7HQF5</accession>
<evidence type="ECO:0000313" key="2">
    <source>
        <dbReference type="Proteomes" id="UP001152795"/>
    </source>
</evidence>
<dbReference type="OrthoDB" id="5955232at2759"/>
<dbReference type="EMBL" id="CACRXK020005389">
    <property type="protein sequence ID" value="CAB4006023.1"/>
    <property type="molecule type" value="Genomic_DNA"/>
</dbReference>
<protein>
    <submittedName>
        <fullName evidence="1">Uncharacterized protein</fullName>
    </submittedName>
</protein>
<reference evidence="1" key="1">
    <citation type="submission" date="2020-04" db="EMBL/GenBank/DDBJ databases">
        <authorList>
            <person name="Alioto T."/>
            <person name="Alioto T."/>
            <person name="Gomez Garrido J."/>
        </authorList>
    </citation>
    <scope>NUCLEOTIDE SEQUENCE</scope>
    <source>
        <strain evidence="1">A484AB</strain>
    </source>
</reference>
<dbReference type="Proteomes" id="UP001152795">
    <property type="component" value="Unassembled WGS sequence"/>
</dbReference>
<keyword evidence="2" id="KW-1185">Reference proteome</keyword>
<gene>
    <name evidence="1" type="ORF">PACLA_8A076683</name>
</gene>
<sequence>MTIEEIPFDRNKLVEMVGKVYQEHFDKKWTGHVCDIAGCKRVIVLDGNMKNAREVCACNNVGELFFSGMEGSIVVGCQNTPKKGSRYCVEHENLSSPFIDDSCLLTSEKRSVAELPQIDLRKEILPVKIMNEKETRQGKFYQVLWSDGKESWAKEANLPMKVLAILKLGNGYSQTKVKVEDSGFGAIELESVNGDGNALGAIDCGTEKGKHKCKNFRTAGILVFERPCGVVIGIRELFGSESKTQVYGHLHALIDKGKMDELGTICYDDACHLKRFAMNPKRCSLTPTATLISTRDIVCDRFHFRNHIDKWCKKHCNPDQCNDLKAS</sequence>
<proteinExistence type="predicted"/>
<dbReference type="AlphaFoldDB" id="A0A6S7HQF5"/>
<organism evidence="1 2">
    <name type="scientific">Paramuricea clavata</name>
    <name type="common">Red gorgonian</name>
    <name type="synonym">Violescent sea-whip</name>
    <dbReference type="NCBI Taxonomy" id="317549"/>
    <lineage>
        <taxon>Eukaryota</taxon>
        <taxon>Metazoa</taxon>
        <taxon>Cnidaria</taxon>
        <taxon>Anthozoa</taxon>
        <taxon>Octocorallia</taxon>
        <taxon>Malacalcyonacea</taxon>
        <taxon>Plexauridae</taxon>
        <taxon>Paramuricea</taxon>
    </lineage>
</organism>
<comment type="caution">
    <text evidence="1">The sequence shown here is derived from an EMBL/GenBank/DDBJ whole genome shotgun (WGS) entry which is preliminary data.</text>
</comment>
<name>A0A6S7HQF5_PARCT</name>
<evidence type="ECO:0000313" key="1">
    <source>
        <dbReference type="EMBL" id="CAB4006023.1"/>
    </source>
</evidence>